<name>A0A8T1TV69_9STRA</name>
<accession>A0A8T1TV69</accession>
<organism evidence="1 2">
    <name type="scientific">Phytophthora cactorum</name>
    <dbReference type="NCBI Taxonomy" id="29920"/>
    <lineage>
        <taxon>Eukaryota</taxon>
        <taxon>Sar</taxon>
        <taxon>Stramenopiles</taxon>
        <taxon>Oomycota</taxon>
        <taxon>Peronosporomycetes</taxon>
        <taxon>Peronosporales</taxon>
        <taxon>Peronosporaceae</taxon>
        <taxon>Phytophthora</taxon>
    </lineage>
</organism>
<dbReference type="AlphaFoldDB" id="A0A8T1TV69"/>
<sequence length="99" mass="10861">MLPYSICLGQVQAHTEARSNGSTDREQRPVNVVTHAYRRGDGVCSLPPRDLARSPTLVVAEGAYSRMGKLWDRYGSRAISRTVKTDSVRSTEQPGTLNG</sequence>
<dbReference type="EMBL" id="JAENGZ010001559">
    <property type="protein sequence ID" value="KAG6947378.1"/>
    <property type="molecule type" value="Genomic_DNA"/>
</dbReference>
<protein>
    <submittedName>
        <fullName evidence="1">Uncharacterized protein</fullName>
    </submittedName>
</protein>
<evidence type="ECO:0000313" key="2">
    <source>
        <dbReference type="Proteomes" id="UP000688947"/>
    </source>
</evidence>
<dbReference type="Proteomes" id="UP000688947">
    <property type="component" value="Unassembled WGS sequence"/>
</dbReference>
<proteinExistence type="predicted"/>
<gene>
    <name evidence="1" type="ORF">JG687_00016134</name>
</gene>
<reference evidence="1" key="1">
    <citation type="submission" date="2021-01" db="EMBL/GenBank/DDBJ databases">
        <title>Phytophthora aleatoria, a newly-described species from Pinus radiata is distinct from Phytophthora cactorum isolates based on comparative genomics.</title>
        <authorList>
            <person name="Mcdougal R."/>
            <person name="Panda P."/>
            <person name="Williams N."/>
            <person name="Studholme D.J."/>
        </authorList>
    </citation>
    <scope>NUCLEOTIDE SEQUENCE</scope>
    <source>
        <strain evidence="1">NZFS 3830</strain>
    </source>
</reference>
<evidence type="ECO:0000313" key="1">
    <source>
        <dbReference type="EMBL" id="KAG6947378.1"/>
    </source>
</evidence>
<comment type="caution">
    <text evidence="1">The sequence shown here is derived from an EMBL/GenBank/DDBJ whole genome shotgun (WGS) entry which is preliminary data.</text>
</comment>